<dbReference type="Proteomes" id="UP000199542">
    <property type="component" value="Unassembled WGS sequence"/>
</dbReference>
<protein>
    <submittedName>
        <fullName evidence="2">Helix-turn-helix domain-containing protein</fullName>
    </submittedName>
</protein>
<dbReference type="Pfam" id="PF13560">
    <property type="entry name" value="HTH_31"/>
    <property type="match status" value="1"/>
</dbReference>
<dbReference type="CDD" id="cd00093">
    <property type="entry name" value="HTH_XRE"/>
    <property type="match status" value="1"/>
</dbReference>
<dbReference type="GO" id="GO:0003677">
    <property type="term" value="F:DNA binding"/>
    <property type="evidence" value="ECO:0007669"/>
    <property type="project" value="InterPro"/>
</dbReference>
<dbReference type="EMBL" id="FMTM01000005">
    <property type="protein sequence ID" value="SCW65734.1"/>
    <property type="molecule type" value="Genomic_DNA"/>
</dbReference>
<dbReference type="Gene3D" id="1.10.260.40">
    <property type="entry name" value="lambda repressor-like DNA-binding domains"/>
    <property type="match status" value="1"/>
</dbReference>
<dbReference type="PROSITE" id="PS50943">
    <property type="entry name" value="HTH_CROC1"/>
    <property type="match status" value="1"/>
</dbReference>
<dbReference type="InterPro" id="IPR010982">
    <property type="entry name" value="Lambda_DNA-bd_dom_sf"/>
</dbReference>
<dbReference type="RefSeq" id="WP_092586178.1">
    <property type="nucleotide sequence ID" value="NZ_FMTM01000005.1"/>
</dbReference>
<dbReference type="SUPFAM" id="SSF47413">
    <property type="entry name" value="lambda repressor-like DNA-binding domains"/>
    <property type="match status" value="1"/>
</dbReference>
<reference evidence="2 3" key="1">
    <citation type="submission" date="2016-10" db="EMBL/GenBank/DDBJ databases">
        <authorList>
            <person name="de Groot N.N."/>
        </authorList>
    </citation>
    <scope>NUCLEOTIDE SEQUENCE [LARGE SCALE GENOMIC DNA]</scope>
    <source>
        <strain evidence="2 3">CGMCC 1.3401</strain>
    </source>
</reference>
<evidence type="ECO:0000313" key="2">
    <source>
        <dbReference type="EMBL" id="SCW65734.1"/>
    </source>
</evidence>
<proteinExistence type="predicted"/>
<dbReference type="AlphaFoldDB" id="A0A1G4S963"/>
<feature type="domain" description="HTH cro/C1-type" evidence="1">
    <location>
        <begin position="13"/>
        <end position="71"/>
    </location>
</feature>
<evidence type="ECO:0000259" key="1">
    <source>
        <dbReference type="PROSITE" id="PS50943"/>
    </source>
</evidence>
<dbReference type="InterPro" id="IPR001387">
    <property type="entry name" value="Cro/C1-type_HTH"/>
</dbReference>
<accession>A0A1G4S963</accession>
<name>A0A1G4S963_9HYPH</name>
<sequence>MAHTIFNILGTQLHEARVRRGLSQPQLAMRVGRDRARISELERDLSGDRSGRDRLTLFAEICDALDLVPVLVPRSRALEVRALVSETDKEERRAQPGRTAFDELFVDLGAEDEGER</sequence>
<organism evidence="2 3">
    <name type="scientific">Rhizobium mongolense subsp. loessense</name>
    <dbReference type="NCBI Taxonomy" id="158890"/>
    <lineage>
        <taxon>Bacteria</taxon>
        <taxon>Pseudomonadati</taxon>
        <taxon>Pseudomonadota</taxon>
        <taxon>Alphaproteobacteria</taxon>
        <taxon>Hyphomicrobiales</taxon>
        <taxon>Rhizobiaceae</taxon>
        <taxon>Rhizobium/Agrobacterium group</taxon>
        <taxon>Rhizobium</taxon>
    </lineage>
</organism>
<evidence type="ECO:0000313" key="3">
    <source>
        <dbReference type="Proteomes" id="UP000199542"/>
    </source>
</evidence>
<gene>
    <name evidence="2" type="ORF">SAMN02927900_03490</name>
</gene>